<evidence type="ECO:0000313" key="1">
    <source>
        <dbReference type="EMBL" id="GLZ76505.1"/>
    </source>
</evidence>
<sequence>MTGFSYEEHVTKGDAETAKGWVEASGLPQDQKEDLLTFIGRFPSLCFVKEDAAALDHHEEEAGVPLPPWLRELRSVLAAVDPPVQVRVDDFDWYDSPRCEDVEDIWYELRPGYANDEERELFAEDAQVYRIGSWWGEDRSYLLADLEKPDDVRVFDTAAPDLRDNKYDGRPVRGSVYPIFRSYARFLARVEAVRFEDDTELEAQD</sequence>
<reference evidence="1" key="1">
    <citation type="submission" date="2023-03" db="EMBL/GenBank/DDBJ databases">
        <title>Actinorhabdospora filicis NBRC 111898.</title>
        <authorList>
            <person name="Ichikawa N."/>
            <person name="Sato H."/>
            <person name="Tonouchi N."/>
        </authorList>
    </citation>
    <scope>NUCLEOTIDE SEQUENCE</scope>
    <source>
        <strain evidence="1">NBRC 111898</strain>
    </source>
</reference>
<name>A0A9W6W9C0_9ACTN</name>
<dbReference type="EMBL" id="BSTX01000001">
    <property type="protein sequence ID" value="GLZ76505.1"/>
    <property type="molecule type" value="Genomic_DNA"/>
</dbReference>
<comment type="caution">
    <text evidence="1">The sequence shown here is derived from an EMBL/GenBank/DDBJ whole genome shotgun (WGS) entry which is preliminary data.</text>
</comment>
<accession>A0A9W6W9C0</accession>
<proteinExistence type="predicted"/>
<dbReference type="Proteomes" id="UP001165079">
    <property type="component" value="Unassembled WGS sequence"/>
</dbReference>
<protein>
    <submittedName>
        <fullName evidence="1">Uncharacterized protein</fullName>
    </submittedName>
</protein>
<dbReference type="RefSeq" id="WP_285661682.1">
    <property type="nucleotide sequence ID" value="NZ_BSTX01000001.1"/>
</dbReference>
<dbReference type="AlphaFoldDB" id="A0A9W6W9C0"/>
<gene>
    <name evidence="1" type="ORF">Afil01_13120</name>
</gene>
<evidence type="ECO:0000313" key="2">
    <source>
        <dbReference type="Proteomes" id="UP001165079"/>
    </source>
</evidence>
<organism evidence="1 2">
    <name type="scientific">Actinorhabdospora filicis</name>
    <dbReference type="NCBI Taxonomy" id="1785913"/>
    <lineage>
        <taxon>Bacteria</taxon>
        <taxon>Bacillati</taxon>
        <taxon>Actinomycetota</taxon>
        <taxon>Actinomycetes</taxon>
        <taxon>Micromonosporales</taxon>
        <taxon>Micromonosporaceae</taxon>
        <taxon>Actinorhabdospora</taxon>
    </lineage>
</organism>
<keyword evidence="2" id="KW-1185">Reference proteome</keyword>